<name>A0A8S3S0Y0_MYTED</name>
<dbReference type="Pfam" id="PF03542">
    <property type="entry name" value="Tuberin"/>
    <property type="match status" value="1"/>
</dbReference>
<dbReference type="Pfam" id="PF11864">
    <property type="entry name" value="DUF3384"/>
    <property type="match status" value="1"/>
</dbReference>
<dbReference type="GO" id="GO:0005096">
    <property type="term" value="F:GTPase activator activity"/>
    <property type="evidence" value="ECO:0007669"/>
    <property type="project" value="UniProtKB-KW"/>
</dbReference>
<evidence type="ECO:0000256" key="2">
    <source>
        <dbReference type="SAM" id="MobiDB-lite"/>
    </source>
</evidence>
<sequence>MSKKNEDNLKDKIKNLLGFSKEKDKPITFQKSQTKEIVFTPERLREIGPESPANNRLRTIRELSEVVLNKRLEENAIEALWHSIKDLVQSTSPSESRIVALHFLKCLLEGQYQYLGILRAFFFHVIESLTVPSDTAYRLDLLLILSEHGRNLHEFEEDAGPFLLQWMPQVRSSGKIKQYLELIVNVIKFNAAYLDEPVLSGIVKQTCMVTNKGNSEEINKGCLDVLNTVLCYSYLPTECLDYFIAALCRMVNMAHFCQSSWDLMRKLLGTHLGHSTIYTMCCMLQNRRQPIDHELLRGAVFFIGMALWGCKKVPSLKHTASSVLPSFLQVLSTNSYLVGHEVILSVQRLLKKYGKELQYVTWNCILDIMESLLKLFETPVQPTQSGFTQMVANLHEILTTIEELYAHGHYSGCVSRFFKIIELCSTKRPESSVSMLIDYDSQQIHPGKENWLSNMYQLLDKYFRHEHRTVIRVKALTILSFTLSVNKHMHEDDLINNVVLPHLSHIDTDKDPVVRKVAADILICLAQSCSPACFADIIGLLDKLITRPMVAYLTSPHPGMDGSDMLQKLEESHLVDIKTSLLGLVDLFKAKLYTRPSNQCLKLYELLITHMKNQYSSPKEYVSYAAATVRKAILESFLLLRCDSLHRLGFIDKNQEDNQFIFSPYIVCQTSEEDEEDLQPCSPPDQTSSAAFLWSQAALLSYDEIFNMFIDCLEHDKDWQVMECVLVNLPLLLQNKSLVLSTNRNMVDVLCQKLCSMVNDRQLGFPEKLQSVPPGKFTRSDFHTFIFPVLVSLVSYHSYLDKNKQRQLIKCLEFGLVSKCSKICTNSLRICTLEMQDVMMRLLPSVLLQLSKISATVHMAIPVLAFLSSIVRLPKMYANFVEDEYMSVFAIALPYTNPFKFSHYTVSLAHHIIAIWFIRCRMPFRKGFVKFIQKGLKANVLKHFEDNSLSHLNQDSSERGRSATYNEPAFKARRRISSGPGSPLRSQSPPVDDKMSVFHKELTETCTDIMSRYTFANYSAVPQRSQVAEFLLNGGQSQTWIVGNKLITITTSGGAGTKYNSSGVLCDKCMAHYQPQSQPAEPKTPVTPGRRRHRSAFVGRSTSLIDNSKGSIDDIGVQSRLSFNDDMSLEDALEGQDIEVQTGTSLTEHTPKSGFESENLESILCGSMNKSTDGRMFSNFQCNCWCTGWAEVYIRSPSGVIGWMMRIENETSMTSLQDPQFHDFTILFANFRNAKQPDIDSLSSRIDVDSLGEEEYVSLYDQHFPSDHGSSGGLFAECAEGIQILIDGNNKIVDSNGQIEKEDTKESTYQDEKSIISMLKRSTSSPSLLETGNNHSGEKDSMPSLIADSNKLLHDSESNLHKTVVDGPKEKEDGMNLSVVSNRPSNISKSTNILSPTSPNTVNLPQLSLSPESSESSAHDELPDLPAFKKQRGHTISVVTPERGHEERSGAKDAGRGGINPSFVFLQLYFGGVLHHGGEMPLLLPQSDVMKRAINNLDRIYPFATHKIGVVYVGSRQTKDEKEILSNQSGSERYIKFLQGLGQLIRLHDCDPNKVYIGGLNKDGSDGQYCYGWQDETLHVIYHVATLMPNKESDPNCNSKKLHIGNDYVTVVYNDSGEDYRIGTIKGQFNYVNIVIKPLDYESNAITLQAKEVPFQDSITTDIAEILGHKDTKVISDEHLSDLVRQIAVNCNLASLVLQRQQSNPEDPFASNPLERLRQIKRIKQKALLELGLQNPTEQDHRGQKLDDFTDFV</sequence>
<dbReference type="SUPFAM" id="SSF111347">
    <property type="entry name" value="Rap/Ran-GAP"/>
    <property type="match status" value="1"/>
</dbReference>
<feature type="compositionally biased region" description="Basic and acidic residues" evidence="2">
    <location>
        <begin position="1363"/>
        <end position="1374"/>
    </location>
</feature>
<dbReference type="GO" id="GO:0030178">
    <property type="term" value="P:negative regulation of Wnt signaling pathway"/>
    <property type="evidence" value="ECO:0007669"/>
    <property type="project" value="TreeGrafter"/>
</dbReference>
<accession>A0A8S3S0Y0</accession>
<protein>
    <submittedName>
        <fullName evidence="4">TSC2</fullName>
    </submittedName>
</protein>
<gene>
    <name evidence="4" type="ORF">MEDL_28219</name>
</gene>
<evidence type="ECO:0000313" key="4">
    <source>
        <dbReference type="EMBL" id="CAG2214306.1"/>
    </source>
</evidence>
<feature type="compositionally biased region" description="Low complexity" evidence="2">
    <location>
        <begin position="1404"/>
        <end position="1416"/>
    </location>
</feature>
<dbReference type="InterPro" id="IPR024584">
    <property type="entry name" value="Tuberin_N"/>
</dbReference>
<dbReference type="GO" id="GO:0051898">
    <property type="term" value="P:negative regulation of phosphatidylinositol 3-kinase/protein kinase B signal transduction"/>
    <property type="evidence" value="ECO:0007669"/>
    <property type="project" value="TreeGrafter"/>
</dbReference>
<dbReference type="GO" id="GO:0051726">
    <property type="term" value="P:regulation of cell cycle"/>
    <property type="evidence" value="ECO:0007669"/>
    <property type="project" value="TreeGrafter"/>
</dbReference>
<dbReference type="InterPro" id="IPR003913">
    <property type="entry name" value="Tuberin"/>
</dbReference>
<dbReference type="InterPro" id="IPR011989">
    <property type="entry name" value="ARM-like"/>
</dbReference>
<dbReference type="OrthoDB" id="5797019at2759"/>
<dbReference type="PRINTS" id="PR01431">
    <property type="entry name" value="TUBERIN"/>
</dbReference>
<feature type="region of interest" description="Disordered" evidence="2">
    <location>
        <begin position="1734"/>
        <end position="1753"/>
    </location>
</feature>
<dbReference type="GO" id="GO:0051056">
    <property type="term" value="P:regulation of small GTPase mediated signal transduction"/>
    <property type="evidence" value="ECO:0007669"/>
    <property type="project" value="InterPro"/>
</dbReference>
<organism evidence="4 5">
    <name type="scientific">Mytilus edulis</name>
    <name type="common">Blue mussel</name>
    <dbReference type="NCBI Taxonomy" id="6550"/>
    <lineage>
        <taxon>Eukaryota</taxon>
        <taxon>Metazoa</taxon>
        <taxon>Spiralia</taxon>
        <taxon>Lophotrochozoa</taxon>
        <taxon>Mollusca</taxon>
        <taxon>Bivalvia</taxon>
        <taxon>Autobranchia</taxon>
        <taxon>Pteriomorphia</taxon>
        <taxon>Mytilida</taxon>
        <taxon>Mytiloidea</taxon>
        <taxon>Mytilidae</taxon>
        <taxon>Mytilinae</taxon>
        <taxon>Mytilus</taxon>
    </lineage>
</organism>
<feature type="compositionally biased region" description="Polar residues" evidence="2">
    <location>
        <begin position="1378"/>
        <end position="1403"/>
    </location>
</feature>
<feature type="domain" description="Rap-GAP" evidence="3">
    <location>
        <begin position="1494"/>
        <end position="1731"/>
    </location>
</feature>
<feature type="compositionally biased region" description="Polar residues" evidence="2">
    <location>
        <begin position="1320"/>
        <end position="1335"/>
    </location>
</feature>
<dbReference type="GO" id="GO:0046627">
    <property type="term" value="P:negative regulation of insulin receptor signaling pathway"/>
    <property type="evidence" value="ECO:0007669"/>
    <property type="project" value="TreeGrafter"/>
</dbReference>
<dbReference type="Gene3D" id="1.25.10.10">
    <property type="entry name" value="Leucine-rich Repeat Variant"/>
    <property type="match status" value="1"/>
</dbReference>
<dbReference type="PROSITE" id="PS50085">
    <property type="entry name" value="RAPGAP"/>
    <property type="match status" value="1"/>
</dbReference>
<feature type="region of interest" description="Disordered" evidence="2">
    <location>
        <begin position="972"/>
        <end position="992"/>
    </location>
</feature>
<dbReference type="PANTHER" id="PTHR10063:SF0">
    <property type="entry name" value="TUBERIN"/>
    <property type="match status" value="1"/>
</dbReference>
<keyword evidence="1" id="KW-0343">GTPase activation</keyword>
<dbReference type="PANTHER" id="PTHR10063">
    <property type="entry name" value="TUBERIN"/>
    <property type="match status" value="1"/>
</dbReference>
<dbReference type="EMBL" id="CAJPWZ010001405">
    <property type="protein sequence ID" value="CAG2214306.1"/>
    <property type="molecule type" value="Genomic_DNA"/>
</dbReference>
<feature type="compositionally biased region" description="Basic and acidic residues" evidence="2">
    <location>
        <begin position="1738"/>
        <end position="1753"/>
    </location>
</feature>
<dbReference type="InterPro" id="IPR035974">
    <property type="entry name" value="Rap/Ran-GAP_sf"/>
</dbReference>
<dbReference type="Proteomes" id="UP000683360">
    <property type="component" value="Unassembled WGS sequence"/>
</dbReference>
<dbReference type="Pfam" id="PF02145">
    <property type="entry name" value="Rap_GAP"/>
    <property type="match status" value="1"/>
</dbReference>
<keyword evidence="5" id="KW-1185">Reference proteome</keyword>
<evidence type="ECO:0000256" key="1">
    <source>
        <dbReference type="ARBA" id="ARBA00022468"/>
    </source>
</evidence>
<dbReference type="Gene3D" id="3.40.50.11210">
    <property type="entry name" value="Rap/Ran-GAP"/>
    <property type="match status" value="1"/>
</dbReference>
<feature type="region of interest" description="Disordered" evidence="2">
    <location>
        <begin position="1320"/>
        <end position="1343"/>
    </location>
</feature>
<comment type="caution">
    <text evidence="4">The sequence shown here is derived from an EMBL/GenBank/DDBJ whole genome shotgun (WGS) entry which is preliminary data.</text>
</comment>
<reference evidence="4" key="1">
    <citation type="submission" date="2021-03" db="EMBL/GenBank/DDBJ databases">
        <authorList>
            <person name="Bekaert M."/>
        </authorList>
    </citation>
    <scope>NUCLEOTIDE SEQUENCE</scope>
</reference>
<dbReference type="InterPro" id="IPR018515">
    <property type="entry name" value="Tuberin-type_domain"/>
</dbReference>
<proteinExistence type="predicted"/>
<dbReference type="InterPro" id="IPR016024">
    <property type="entry name" value="ARM-type_fold"/>
</dbReference>
<dbReference type="SUPFAM" id="SSF48371">
    <property type="entry name" value="ARM repeat"/>
    <property type="match status" value="2"/>
</dbReference>
<dbReference type="GO" id="GO:0033596">
    <property type="term" value="C:TSC1-TSC2 complex"/>
    <property type="evidence" value="ECO:0007669"/>
    <property type="project" value="InterPro"/>
</dbReference>
<dbReference type="InterPro" id="IPR000331">
    <property type="entry name" value="Rap/Ran_GAP_dom"/>
</dbReference>
<dbReference type="InterPro" id="IPR027107">
    <property type="entry name" value="Tuberin/Ral-act_asu"/>
</dbReference>
<feature type="region of interest" description="Disordered" evidence="2">
    <location>
        <begin position="1363"/>
        <end position="1421"/>
    </location>
</feature>
<dbReference type="GO" id="GO:0005634">
    <property type="term" value="C:nucleus"/>
    <property type="evidence" value="ECO:0007669"/>
    <property type="project" value="InterPro"/>
</dbReference>
<dbReference type="GO" id="GO:0032007">
    <property type="term" value="P:negative regulation of TOR signaling"/>
    <property type="evidence" value="ECO:0007669"/>
    <property type="project" value="InterPro"/>
</dbReference>
<dbReference type="FunFam" id="3.40.50.11210:FF:000007">
    <property type="entry name" value="Tuberous sclerosis 2"/>
    <property type="match status" value="1"/>
</dbReference>
<evidence type="ECO:0000259" key="3">
    <source>
        <dbReference type="PROSITE" id="PS50085"/>
    </source>
</evidence>
<evidence type="ECO:0000313" key="5">
    <source>
        <dbReference type="Proteomes" id="UP000683360"/>
    </source>
</evidence>